<protein>
    <submittedName>
        <fullName evidence="1">Uncharacterized protein</fullName>
    </submittedName>
</protein>
<accession>A0A318FZS4</accession>
<dbReference type="AlphaFoldDB" id="A0A318FZS4"/>
<dbReference type="EMBL" id="QJJG01000008">
    <property type="protein sequence ID" value="PXW44963.1"/>
    <property type="molecule type" value="Genomic_DNA"/>
</dbReference>
<organism evidence="1 2">
    <name type="scientific">Klebsiella oxytoca</name>
    <dbReference type="NCBI Taxonomy" id="571"/>
    <lineage>
        <taxon>Bacteria</taxon>
        <taxon>Pseudomonadati</taxon>
        <taxon>Pseudomonadota</taxon>
        <taxon>Gammaproteobacteria</taxon>
        <taxon>Enterobacterales</taxon>
        <taxon>Enterobacteriaceae</taxon>
        <taxon>Klebsiella/Raoultella group</taxon>
        <taxon>Klebsiella</taxon>
    </lineage>
</organism>
<sequence>MGIEKLILQQFYVEIERRILAYRMLLSRNTIPTLNRFLLDDYRYKHLSAETLFSGDTATLGHELARTYAVNPTTRSHAQFYAKTLALTEATPELSALSESEFLSEYLKETSLNNLSCITVDIHLEEASTEDQQAKDWYEKAAAQI</sequence>
<name>A0A318FZS4_KLEOX</name>
<gene>
    <name evidence="1" type="ORF">DET57_108227</name>
</gene>
<reference evidence="1 2" key="1">
    <citation type="submission" date="2018-05" db="EMBL/GenBank/DDBJ databases">
        <title>Freshwater and sediment microbial communities from various areas in North America, analyzing microbe dynamics in response to fracking.</title>
        <authorList>
            <person name="Lamendella R."/>
        </authorList>
    </citation>
    <scope>NUCLEOTIDE SEQUENCE [LARGE SCALE GENOMIC DNA]</scope>
    <source>
        <strain evidence="1 2">67</strain>
    </source>
</reference>
<evidence type="ECO:0000313" key="1">
    <source>
        <dbReference type="EMBL" id="PXW44963.1"/>
    </source>
</evidence>
<proteinExistence type="predicted"/>
<evidence type="ECO:0000313" key="2">
    <source>
        <dbReference type="Proteomes" id="UP000247485"/>
    </source>
</evidence>
<dbReference type="Proteomes" id="UP000247485">
    <property type="component" value="Unassembled WGS sequence"/>
</dbReference>
<comment type="caution">
    <text evidence="1">The sequence shown here is derived from an EMBL/GenBank/DDBJ whole genome shotgun (WGS) entry which is preliminary data.</text>
</comment>